<protein>
    <submittedName>
        <fullName evidence="2">Uncharacterized protein</fullName>
    </submittedName>
</protein>
<evidence type="ECO:0000313" key="2">
    <source>
        <dbReference type="EMBL" id="XBM01106.1"/>
    </source>
</evidence>
<dbReference type="EMBL" id="CP157355">
    <property type="protein sequence ID" value="XBM01106.1"/>
    <property type="molecule type" value="Genomic_DNA"/>
</dbReference>
<dbReference type="KEGG" id="cmav:ABHF33_02135"/>
<accession>A0AAU7FBP3</accession>
<dbReference type="AlphaFoldDB" id="A0AAU7FBP3"/>
<feature type="region of interest" description="Disordered" evidence="1">
    <location>
        <begin position="1"/>
        <end position="57"/>
    </location>
</feature>
<sequence length="57" mass="6464">MTMKKYELEKRKAEKLHNDLHGASTPDRFGTASAKEKQRKSGMNNLMSKLLGKTQAK</sequence>
<reference evidence="2" key="1">
    <citation type="submission" date="2024-05" db="EMBL/GenBank/DDBJ databases">
        <authorList>
            <person name="Yang L."/>
            <person name="Pan L."/>
        </authorList>
    </citation>
    <scope>NUCLEOTIDE SEQUENCE</scope>
    <source>
        <strain evidence="2">FCG-7</strain>
    </source>
</reference>
<name>A0AAU7FBP3_9NEIS</name>
<gene>
    <name evidence="2" type="ORF">ABHF33_02135</name>
</gene>
<organism evidence="2">
    <name type="scientific">Chitinibacter mangrovi</name>
    <dbReference type="NCBI Taxonomy" id="3153927"/>
    <lineage>
        <taxon>Bacteria</taxon>
        <taxon>Pseudomonadati</taxon>
        <taxon>Pseudomonadota</taxon>
        <taxon>Betaproteobacteria</taxon>
        <taxon>Neisseriales</taxon>
        <taxon>Chitinibacteraceae</taxon>
        <taxon>Chitinibacter</taxon>
    </lineage>
</organism>
<dbReference type="RefSeq" id="WP_157670504.1">
    <property type="nucleotide sequence ID" value="NZ_CP157355.1"/>
</dbReference>
<feature type="compositionally biased region" description="Basic and acidic residues" evidence="1">
    <location>
        <begin position="1"/>
        <end position="20"/>
    </location>
</feature>
<proteinExistence type="predicted"/>
<evidence type="ECO:0000256" key="1">
    <source>
        <dbReference type="SAM" id="MobiDB-lite"/>
    </source>
</evidence>